<evidence type="ECO:0000313" key="2">
    <source>
        <dbReference type="Proteomes" id="UP000199452"/>
    </source>
</evidence>
<dbReference type="EMBL" id="FMYP01000016">
    <property type="protein sequence ID" value="SDC05978.1"/>
    <property type="molecule type" value="Genomic_DNA"/>
</dbReference>
<dbReference type="Proteomes" id="UP000199452">
    <property type="component" value="Unassembled WGS sequence"/>
</dbReference>
<organism evidence="1 2">
    <name type="scientific">Williamwhitmania taraxaci</name>
    <dbReference type="NCBI Taxonomy" id="1640674"/>
    <lineage>
        <taxon>Bacteria</taxon>
        <taxon>Pseudomonadati</taxon>
        <taxon>Bacteroidota</taxon>
        <taxon>Bacteroidia</taxon>
        <taxon>Bacteroidales</taxon>
        <taxon>Williamwhitmaniaceae</taxon>
        <taxon>Williamwhitmania</taxon>
    </lineage>
</organism>
<evidence type="ECO:0000313" key="1">
    <source>
        <dbReference type="EMBL" id="SDC05978.1"/>
    </source>
</evidence>
<dbReference type="STRING" id="1640674.SAMN05216323_10168"/>
<keyword evidence="2" id="KW-1185">Reference proteome</keyword>
<accession>A0A1G6IHM2</accession>
<name>A0A1G6IHM2_9BACT</name>
<reference evidence="1 2" key="1">
    <citation type="submission" date="2016-09" db="EMBL/GenBank/DDBJ databases">
        <authorList>
            <person name="Capua I."/>
            <person name="De Benedictis P."/>
            <person name="Joannis T."/>
            <person name="Lombin L.H."/>
            <person name="Cattoli G."/>
        </authorList>
    </citation>
    <scope>NUCLEOTIDE SEQUENCE [LARGE SCALE GENOMIC DNA]</scope>
    <source>
        <strain evidence="1 2">A7P-90m</strain>
    </source>
</reference>
<protein>
    <submittedName>
        <fullName evidence="1">Uncharacterized protein</fullName>
    </submittedName>
</protein>
<proteinExistence type="predicted"/>
<sequence length="74" mass="8725">MNDDLKSQHYLFVTTLCQYTFVYNALCNRLQAKLIQTGQLIAFFPYFCWAVELSLIYLTEADNSDLQLYRSTQK</sequence>
<dbReference type="AlphaFoldDB" id="A0A1G6IHM2"/>
<gene>
    <name evidence="1" type="ORF">SAMN05216323_10168</name>
</gene>